<reference evidence="6" key="2">
    <citation type="submission" date="2023-06" db="EMBL/GenBank/DDBJ databases">
        <authorList>
            <consortium name="Lawrence Berkeley National Laboratory"/>
            <person name="Haridas S."/>
            <person name="Hensen N."/>
            <person name="Bonometti L."/>
            <person name="Westerberg I."/>
            <person name="Brannstrom I.O."/>
            <person name="Guillou S."/>
            <person name="Cros-Aarteil S."/>
            <person name="Calhoun S."/>
            <person name="Kuo A."/>
            <person name="Mondo S."/>
            <person name="Pangilinan J."/>
            <person name="Riley R."/>
            <person name="Labutti K."/>
            <person name="Andreopoulos B."/>
            <person name="Lipzen A."/>
            <person name="Chen C."/>
            <person name="Yanf M."/>
            <person name="Daum C."/>
            <person name="Ng V."/>
            <person name="Clum A."/>
            <person name="Steindorff A."/>
            <person name="Ohm R."/>
            <person name="Martin F."/>
            <person name="Silar P."/>
            <person name="Natvig D."/>
            <person name="Lalanne C."/>
            <person name="Gautier V."/>
            <person name="Ament-Velasquez S.L."/>
            <person name="Kruys A."/>
            <person name="Hutchinson M.I."/>
            <person name="Powell A.J."/>
            <person name="Barry K."/>
            <person name="Miller A.N."/>
            <person name="Grigoriev I.V."/>
            <person name="Debuchy R."/>
            <person name="Gladieux P."/>
            <person name="Thoren M.H."/>
            <person name="Johannesson H."/>
        </authorList>
    </citation>
    <scope>NUCLEOTIDE SEQUENCE</scope>
    <source>
        <strain evidence="6">CBS 118394</strain>
    </source>
</reference>
<keyword evidence="5" id="KW-0472">Membrane</keyword>
<protein>
    <submittedName>
        <fullName evidence="6">Cytochrome P450</fullName>
    </submittedName>
</protein>
<dbReference type="Proteomes" id="UP001283341">
    <property type="component" value="Unassembled WGS sequence"/>
</dbReference>
<dbReference type="InterPro" id="IPR050121">
    <property type="entry name" value="Cytochrome_P450_monoxygenase"/>
</dbReference>
<name>A0AAE0ME59_9PEZI</name>
<comment type="cofactor">
    <cofactor evidence="4">
        <name>heme</name>
        <dbReference type="ChEBI" id="CHEBI:30413"/>
    </cofactor>
</comment>
<keyword evidence="2 4" id="KW-0479">Metal-binding</keyword>
<dbReference type="EMBL" id="JAUEDM010000001">
    <property type="protein sequence ID" value="KAK3329251.1"/>
    <property type="molecule type" value="Genomic_DNA"/>
</dbReference>
<accession>A0AAE0ME59</accession>
<evidence type="ECO:0000256" key="3">
    <source>
        <dbReference type="ARBA" id="ARBA00023004"/>
    </source>
</evidence>
<dbReference type="Gene3D" id="1.10.630.10">
    <property type="entry name" value="Cytochrome P450"/>
    <property type="match status" value="2"/>
</dbReference>
<comment type="caution">
    <text evidence="6">The sequence shown here is derived from an EMBL/GenBank/DDBJ whole genome shotgun (WGS) entry which is preliminary data.</text>
</comment>
<dbReference type="PRINTS" id="PR00463">
    <property type="entry name" value="EP450I"/>
</dbReference>
<dbReference type="InterPro" id="IPR002401">
    <property type="entry name" value="Cyt_P450_E_grp-I"/>
</dbReference>
<dbReference type="SUPFAM" id="SSF48264">
    <property type="entry name" value="Cytochrome P450"/>
    <property type="match status" value="1"/>
</dbReference>
<dbReference type="PANTHER" id="PTHR24305:SF226">
    <property type="entry name" value="CYTOCHROME P450 MONOOXYGENASE"/>
    <property type="match status" value="1"/>
</dbReference>
<dbReference type="PRINTS" id="PR00385">
    <property type="entry name" value="P450"/>
</dbReference>
<organism evidence="6 7">
    <name type="scientific">Apodospora peruviana</name>
    <dbReference type="NCBI Taxonomy" id="516989"/>
    <lineage>
        <taxon>Eukaryota</taxon>
        <taxon>Fungi</taxon>
        <taxon>Dikarya</taxon>
        <taxon>Ascomycota</taxon>
        <taxon>Pezizomycotina</taxon>
        <taxon>Sordariomycetes</taxon>
        <taxon>Sordariomycetidae</taxon>
        <taxon>Sordariales</taxon>
        <taxon>Lasiosphaeriaceae</taxon>
        <taxon>Apodospora</taxon>
    </lineage>
</organism>
<evidence type="ECO:0000313" key="6">
    <source>
        <dbReference type="EMBL" id="KAK3329251.1"/>
    </source>
</evidence>
<evidence type="ECO:0000256" key="1">
    <source>
        <dbReference type="ARBA" id="ARBA00022617"/>
    </source>
</evidence>
<dbReference type="GO" id="GO:0020037">
    <property type="term" value="F:heme binding"/>
    <property type="evidence" value="ECO:0007669"/>
    <property type="project" value="InterPro"/>
</dbReference>
<dbReference type="GO" id="GO:0005506">
    <property type="term" value="F:iron ion binding"/>
    <property type="evidence" value="ECO:0007669"/>
    <property type="project" value="InterPro"/>
</dbReference>
<keyword evidence="7" id="KW-1185">Reference proteome</keyword>
<keyword evidence="5" id="KW-1133">Transmembrane helix</keyword>
<dbReference type="Pfam" id="PF00067">
    <property type="entry name" value="p450"/>
    <property type="match status" value="1"/>
</dbReference>
<feature type="transmembrane region" description="Helical" evidence="5">
    <location>
        <begin position="6"/>
        <end position="31"/>
    </location>
</feature>
<dbReference type="PANTHER" id="PTHR24305">
    <property type="entry name" value="CYTOCHROME P450"/>
    <property type="match status" value="1"/>
</dbReference>
<gene>
    <name evidence="6" type="ORF">B0H66DRAFT_571855</name>
</gene>
<evidence type="ECO:0000256" key="4">
    <source>
        <dbReference type="PIRSR" id="PIRSR602401-1"/>
    </source>
</evidence>
<keyword evidence="5" id="KW-0812">Transmembrane</keyword>
<evidence type="ECO:0000256" key="5">
    <source>
        <dbReference type="SAM" id="Phobius"/>
    </source>
</evidence>
<sequence>MGMLDILLAIAKYTALAVVPLALYVVSVWGYRLAFDPLKEYPGPFAARVTHGYAGLKAFKKRLHLDTYHDHLKYGPVFRVAPDRLVFNTVTALDDILLNPRVTKGRPYLGARLNPTPSLFDTLDQEQHRQKRKTLDPVVRILGRKRILRYRRVLQAMIRSRMARPKDDKQDLYAAAAGEEVVTSGEKALRGTELWSEATFLMAAGASTISSLLAAAFFYLSCNPEVYKRLATEIRTTFSSGLDIRSGPQLGGCRYLRAVIDETLRISPASIGTLWRQQDPSFKHEPFVVDGHAIPPGVAVGISPYSLLHNEAYFPEPFTFRPERFLELDKTEGTVEEREARATTRHAFAPFALGDRNCAGRALAYMEASLTLAKTIWYFDFQRAAGEAGQVGGGKKGAEDGRDRPDEFQLYDNIAADHDGPNLVFAARREHWRDLLEGE</sequence>
<evidence type="ECO:0000256" key="2">
    <source>
        <dbReference type="ARBA" id="ARBA00022723"/>
    </source>
</evidence>
<dbReference type="GO" id="GO:0016705">
    <property type="term" value="F:oxidoreductase activity, acting on paired donors, with incorporation or reduction of molecular oxygen"/>
    <property type="evidence" value="ECO:0007669"/>
    <property type="project" value="InterPro"/>
</dbReference>
<dbReference type="GO" id="GO:0004497">
    <property type="term" value="F:monooxygenase activity"/>
    <property type="evidence" value="ECO:0007669"/>
    <property type="project" value="InterPro"/>
</dbReference>
<keyword evidence="1 4" id="KW-0349">Heme</keyword>
<feature type="binding site" description="axial binding residue" evidence="4">
    <location>
        <position position="358"/>
    </location>
    <ligand>
        <name>heme</name>
        <dbReference type="ChEBI" id="CHEBI:30413"/>
    </ligand>
    <ligandPart>
        <name>Fe</name>
        <dbReference type="ChEBI" id="CHEBI:18248"/>
    </ligandPart>
</feature>
<dbReference type="AlphaFoldDB" id="A0AAE0ME59"/>
<dbReference type="InterPro" id="IPR036396">
    <property type="entry name" value="Cyt_P450_sf"/>
</dbReference>
<proteinExistence type="predicted"/>
<evidence type="ECO:0000313" key="7">
    <source>
        <dbReference type="Proteomes" id="UP001283341"/>
    </source>
</evidence>
<keyword evidence="3 4" id="KW-0408">Iron</keyword>
<reference evidence="6" key="1">
    <citation type="journal article" date="2023" name="Mol. Phylogenet. Evol.">
        <title>Genome-scale phylogeny and comparative genomics of the fungal order Sordariales.</title>
        <authorList>
            <person name="Hensen N."/>
            <person name="Bonometti L."/>
            <person name="Westerberg I."/>
            <person name="Brannstrom I.O."/>
            <person name="Guillou S."/>
            <person name="Cros-Aarteil S."/>
            <person name="Calhoun S."/>
            <person name="Haridas S."/>
            <person name="Kuo A."/>
            <person name="Mondo S."/>
            <person name="Pangilinan J."/>
            <person name="Riley R."/>
            <person name="LaButti K."/>
            <person name="Andreopoulos B."/>
            <person name="Lipzen A."/>
            <person name="Chen C."/>
            <person name="Yan M."/>
            <person name="Daum C."/>
            <person name="Ng V."/>
            <person name="Clum A."/>
            <person name="Steindorff A."/>
            <person name="Ohm R.A."/>
            <person name="Martin F."/>
            <person name="Silar P."/>
            <person name="Natvig D.O."/>
            <person name="Lalanne C."/>
            <person name="Gautier V."/>
            <person name="Ament-Velasquez S.L."/>
            <person name="Kruys A."/>
            <person name="Hutchinson M.I."/>
            <person name="Powell A.J."/>
            <person name="Barry K."/>
            <person name="Miller A.N."/>
            <person name="Grigoriev I.V."/>
            <person name="Debuchy R."/>
            <person name="Gladieux P."/>
            <person name="Hiltunen Thoren M."/>
            <person name="Johannesson H."/>
        </authorList>
    </citation>
    <scope>NUCLEOTIDE SEQUENCE</scope>
    <source>
        <strain evidence="6">CBS 118394</strain>
    </source>
</reference>
<dbReference type="InterPro" id="IPR001128">
    <property type="entry name" value="Cyt_P450"/>
</dbReference>